<organism evidence="2 3">
    <name type="scientific">Candidatus Methanofastidiosum methylothiophilum</name>
    <dbReference type="NCBI Taxonomy" id="1705564"/>
    <lineage>
        <taxon>Archaea</taxon>
        <taxon>Methanobacteriati</taxon>
        <taxon>Methanobacteriota</taxon>
        <taxon>Stenosarchaea group</taxon>
        <taxon>Candidatus Methanofastidiosia</taxon>
        <taxon>Candidatus Methanofastidiosales</taxon>
        <taxon>Candidatus Methanofastidiosaceae</taxon>
        <taxon>Candidatus Methanofastidiosum</taxon>
    </lineage>
</organism>
<reference evidence="2 3" key="1">
    <citation type="journal article" date="2016" name="ISME J.">
        <title>Chasing the elusive Euryarchaeota class WSA2: genomes reveal a uniquely fastidious methyl-reducing methanogen.</title>
        <authorList>
            <person name="Nobu M.K."/>
            <person name="Narihiro T."/>
            <person name="Kuroda K."/>
            <person name="Mei R."/>
            <person name="Liu W.T."/>
        </authorList>
    </citation>
    <scope>NUCLEOTIDE SEQUENCE [LARGE SCALE GENOMIC DNA]</scope>
    <source>
        <strain evidence="2">U1lsi0528_Bin089</strain>
    </source>
</reference>
<name>A0A150IY77_9EURY</name>
<dbReference type="GO" id="GO:0004766">
    <property type="term" value="F:spermidine synthase activity"/>
    <property type="evidence" value="ECO:0007669"/>
    <property type="project" value="UniProtKB-EC"/>
</dbReference>
<protein>
    <submittedName>
        <fullName evidence="2">Spermidine synthase</fullName>
        <ecNumber evidence="2">2.5.1.16</ecNumber>
    </submittedName>
</protein>
<dbReference type="PANTHER" id="PTHR39963">
    <property type="entry name" value="SLL0983 PROTEIN"/>
    <property type="match status" value="1"/>
</dbReference>
<dbReference type="Pfam" id="PF05430">
    <property type="entry name" value="Methyltransf_30"/>
    <property type="match status" value="1"/>
</dbReference>
<dbReference type="AlphaFoldDB" id="A0A150IY77"/>
<dbReference type="EMBL" id="LNGD01000099">
    <property type="protein sequence ID" value="KYC49614.1"/>
    <property type="molecule type" value="Genomic_DNA"/>
</dbReference>
<dbReference type="EC" id="2.5.1.16" evidence="2"/>
<evidence type="ECO:0000259" key="1">
    <source>
        <dbReference type="Pfam" id="PF05430"/>
    </source>
</evidence>
<dbReference type="Proteomes" id="UP000075578">
    <property type="component" value="Unassembled WGS sequence"/>
</dbReference>
<gene>
    <name evidence="2" type="primary">speE</name>
    <name evidence="2" type="ORF">AMQ74_01399</name>
</gene>
<proteinExistence type="predicted"/>
<dbReference type="SUPFAM" id="SSF53335">
    <property type="entry name" value="S-adenosyl-L-methionine-dependent methyltransferases"/>
    <property type="match status" value="1"/>
</dbReference>
<dbReference type="InterPro" id="IPR029063">
    <property type="entry name" value="SAM-dependent_MTases_sf"/>
</dbReference>
<dbReference type="PANTHER" id="PTHR39963:SF1">
    <property type="entry name" value="MNMC-LIKE METHYLTRANSFERASE DOMAIN-CONTAINING PROTEIN"/>
    <property type="match status" value="1"/>
</dbReference>
<dbReference type="GO" id="GO:0016645">
    <property type="term" value="F:oxidoreductase activity, acting on the CH-NH group of donors"/>
    <property type="evidence" value="ECO:0007669"/>
    <property type="project" value="InterPro"/>
</dbReference>
<accession>A0A150IY77</accession>
<sequence length="383" mass="44870">MDISIIRKYFESENKKNLTSREVFNERNKFFLQIKDNFIITGDGTLSLKFEDTMHSYVGALKERLEAYTKPSKISERKKLLDICSGFGYNALYALYYNPNLEIDMIEKFWEISAISLFLPLPDNYSFLEDYFNKIKGAVEYKLHELGLIKNLYYNNDSNIRLHVGEADEILSKMGNKFDVIFFDPYKAEVSPELFTIEFVKKMLDRLDEKGIFLTYLSNYAIRSALSCYSNIGKVNLPLNKVEGTIATLIQEESSIGQYEERIIALTELGIPYRNASTPKEILDKRNEERKFMRNRYLLPSSKRNIVDFESAFNGEDTNLRNRLEEFGLTKEYSEYILCPQKEQCICGKCTKRFKTSSERIIEMRKRLFELKGFNHEVCPYIL</sequence>
<dbReference type="CDD" id="cd02440">
    <property type="entry name" value="AdoMet_MTases"/>
    <property type="match status" value="1"/>
</dbReference>
<feature type="domain" description="MnmC-like methyltransferase" evidence="1">
    <location>
        <begin position="139"/>
        <end position="228"/>
    </location>
</feature>
<dbReference type="InterPro" id="IPR008471">
    <property type="entry name" value="MnmC-like_methylTransf"/>
</dbReference>
<comment type="caution">
    <text evidence="2">The sequence shown here is derived from an EMBL/GenBank/DDBJ whole genome shotgun (WGS) entry which is preliminary data.</text>
</comment>
<evidence type="ECO:0000313" key="3">
    <source>
        <dbReference type="Proteomes" id="UP000075578"/>
    </source>
</evidence>
<evidence type="ECO:0000313" key="2">
    <source>
        <dbReference type="EMBL" id="KYC49614.1"/>
    </source>
</evidence>
<keyword evidence="2" id="KW-0808">Transferase</keyword>
<dbReference type="Gene3D" id="3.40.50.150">
    <property type="entry name" value="Vaccinia Virus protein VP39"/>
    <property type="match status" value="1"/>
</dbReference>